<dbReference type="OrthoDB" id="191139at2759"/>
<dbReference type="InterPro" id="IPR036291">
    <property type="entry name" value="NAD(P)-bd_dom_sf"/>
</dbReference>
<evidence type="ECO:0000256" key="3">
    <source>
        <dbReference type="RuleBase" id="RU000363"/>
    </source>
</evidence>
<dbReference type="Proteomes" id="UP000077266">
    <property type="component" value="Unassembled WGS sequence"/>
</dbReference>
<dbReference type="PRINTS" id="PR00081">
    <property type="entry name" value="GDHRDH"/>
</dbReference>
<dbReference type="PANTHER" id="PTHR24320">
    <property type="entry name" value="RETINOL DEHYDROGENASE"/>
    <property type="match status" value="1"/>
</dbReference>
<comment type="similarity">
    <text evidence="1 3">Belongs to the short-chain dehydrogenases/reductases (SDR) family.</text>
</comment>
<name>A0A165PRW1_EXIGL</name>
<dbReference type="AlphaFoldDB" id="A0A165PRW1"/>
<dbReference type="InterPro" id="IPR002347">
    <property type="entry name" value="SDR_fam"/>
</dbReference>
<dbReference type="InParanoid" id="A0A165PRW1"/>
<dbReference type="Pfam" id="PF00106">
    <property type="entry name" value="adh_short"/>
    <property type="match status" value="1"/>
</dbReference>
<organism evidence="4 5">
    <name type="scientific">Exidia glandulosa HHB12029</name>
    <dbReference type="NCBI Taxonomy" id="1314781"/>
    <lineage>
        <taxon>Eukaryota</taxon>
        <taxon>Fungi</taxon>
        <taxon>Dikarya</taxon>
        <taxon>Basidiomycota</taxon>
        <taxon>Agaricomycotina</taxon>
        <taxon>Agaricomycetes</taxon>
        <taxon>Auriculariales</taxon>
        <taxon>Exidiaceae</taxon>
        <taxon>Exidia</taxon>
    </lineage>
</organism>
<reference evidence="4 5" key="1">
    <citation type="journal article" date="2016" name="Mol. Biol. Evol.">
        <title>Comparative Genomics of Early-Diverging Mushroom-Forming Fungi Provides Insights into the Origins of Lignocellulose Decay Capabilities.</title>
        <authorList>
            <person name="Nagy L.G."/>
            <person name="Riley R."/>
            <person name="Tritt A."/>
            <person name="Adam C."/>
            <person name="Daum C."/>
            <person name="Floudas D."/>
            <person name="Sun H."/>
            <person name="Yadav J.S."/>
            <person name="Pangilinan J."/>
            <person name="Larsson K.H."/>
            <person name="Matsuura K."/>
            <person name="Barry K."/>
            <person name="Labutti K."/>
            <person name="Kuo R."/>
            <person name="Ohm R.A."/>
            <person name="Bhattacharya S.S."/>
            <person name="Shirouzu T."/>
            <person name="Yoshinaga Y."/>
            <person name="Martin F.M."/>
            <person name="Grigoriev I.V."/>
            <person name="Hibbett D.S."/>
        </authorList>
    </citation>
    <scope>NUCLEOTIDE SEQUENCE [LARGE SCALE GENOMIC DNA]</scope>
    <source>
        <strain evidence="4 5">HHB12029</strain>
    </source>
</reference>
<dbReference type="EMBL" id="KV425887">
    <property type="protein sequence ID" value="KZW02585.1"/>
    <property type="molecule type" value="Genomic_DNA"/>
</dbReference>
<keyword evidence="2" id="KW-0560">Oxidoreductase</keyword>
<proteinExistence type="inferred from homology"/>
<evidence type="ECO:0000256" key="1">
    <source>
        <dbReference type="ARBA" id="ARBA00006484"/>
    </source>
</evidence>
<evidence type="ECO:0000313" key="5">
    <source>
        <dbReference type="Proteomes" id="UP000077266"/>
    </source>
</evidence>
<keyword evidence="5" id="KW-1185">Reference proteome</keyword>
<dbReference type="SUPFAM" id="SSF51735">
    <property type="entry name" value="NAD(P)-binding Rossmann-fold domains"/>
    <property type="match status" value="1"/>
</dbReference>
<dbReference type="STRING" id="1314781.A0A165PRW1"/>
<gene>
    <name evidence="4" type="ORF">EXIGLDRAFT_637118</name>
</gene>
<sequence length="319" mass="34174">MSHNFGSTTTGDEVVTAFPDSVKNRIFVLTGPSPGGLGAATLLALAKAGPRALVLAGRTPAAFAPVAEQIAAIDANIRVVSVALDLASLASVRAAAAAIIANEDIPHIDVLINNGGLMACPLSRTADGLEMQFGTNHIGHFLFTALIMPKLRKASEPRVVNLSSSGHRIGTIEGFEDYNWETTKYNGFIAYGQSKLANIFFTNELARRFGPQGLKAYSLHPGSVNTDLHRHLTEERQAERLSLLPIFQADPDVENTRRKGLEDGCSTTLVAALTPAEHVPNGAYFADCQLGKPKATTKDVQAAQRVWELSERLVGCKFE</sequence>
<dbReference type="PANTHER" id="PTHR24320:SF283">
    <property type="entry name" value="RETINOL DEHYDROGENASE 11"/>
    <property type="match status" value="1"/>
</dbReference>
<dbReference type="PRINTS" id="PR00080">
    <property type="entry name" value="SDRFAMILY"/>
</dbReference>
<dbReference type="GO" id="GO:0016491">
    <property type="term" value="F:oxidoreductase activity"/>
    <property type="evidence" value="ECO:0007669"/>
    <property type="project" value="UniProtKB-KW"/>
</dbReference>
<evidence type="ECO:0000313" key="4">
    <source>
        <dbReference type="EMBL" id="KZW02585.1"/>
    </source>
</evidence>
<dbReference type="Gene3D" id="3.40.50.720">
    <property type="entry name" value="NAD(P)-binding Rossmann-like Domain"/>
    <property type="match status" value="1"/>
</dbReference>
<protein>
    <submittedName>
        <fullName evidence="4">NAD(P)-binding protein</fullName>
    </submittedName>
</protein>
<accession>A0A165PRW1</accession>
<evidence type="ECO:0000256" key="2">
    <source>
        <dbReference type="ARBA" id="ARBA00023002"/>
    </source>
</evidence>